<evidence type="ECO:0000256" key="3">
    <source>
        <dbReference type="ARBA" id="ARBA00022448"/>
    </source>
</evidence>
<dbReference type="InterPro" id="IPR003538">
    <property type="entry name" value="TonB"/>
</dbReference>
<comment type="caution">
    <text evidence="11">The sequence shown here is derived from an EMBL/GenBank/DDBJ whole genome shotgun (WGS) entry which is preliminary data.</text>
</comment>
<dbReference type="Gene3D" id="3.30.1150.10">
    <property type="match status" value="1"/>
</dbReference>
<dbReference type="GO" id="GO:0015031">
    <property type="term" value="P:protein transport"/>
    <property type="evidence" value="ECO:0007669"/>
    <property type="project" value="UniProtKB-KW"/>
</dbReference>
<dbReference type="PROSITE" id="PS52015">
    <property type="entry name" value="TONB_CTD"/>
    <property type="match status" value="1"/>
</dbReference>
<evidence type="ECO:0000259" key="10">
    <source>
        <dbReference type="PROSITE" id="PS52015"/>
    </source>
</evidence>
<keyword evidence="9" id="KW-0472">Membrane</keyword>
<comment type="subcellular location">
    <subcellularLocation>
        <location evidence="1">Cell inner membrane</location>
        <topology evidence="1">Single-pass membrane protein</topology>
        <orientation evidence="1">Periplasmic side</orientation>
    </subcellularLocation>
</comment>
<protein>
    <submittedName>
        <fullName evidence="11">Energy transducer TonB</fullName>
    </submittedName>
</protein>
<evidence type="ECO:0000256" key="9">
    <source>
        <dbReference type="ARBA" id="ARBA00023136"/>
    </source>
</evidence>
<dbReference type="GO" id="GO:0015891">
    <property type="term" value="P:siderophore transport"/>
    <property type="evidence" value="ECO:0007669"/>
    <property type="project" value="InterPro"/>
</dbReference>
<gene>
    <name evidence="11" type="ORF">DXD90_02065</name>
</gene>
<evidence type="ECO:0000256" key="6">
    <source>
        <dbReference type="ARBA" id="ARBA00022692"/>
    </source>
</evidence>
<proteinExistence type="inferred from homology"/>
<evidence type="ECO:0000256" key="8">
    <source>
        <dbReference type="ARBA" id="ARBA00022989"/>
    </source>
</evidence>
<dbReference type="AlphaFoldDB" id="A0A374N9J1"/>
<evidence type="ECO:0000313" key="12">
    <source>
        <dbReference type="Proteomes" id="UP000263754"/>
    </source>
</evidence>
<dbReference type="GO" id="GO:0031992">
    <property type="term" value="F:energy transducer activity"/>
    <property type="evidence" value="ECO:0007669"/>
    <property type="project" value="InterPro"/>
</dbReference>
<keyword evidence="3" id="KW-0813">Transport</keyword>
<dbReference type="GO" id="GO:0030288">
    <property type="term" value="C:outer membrane-bounded periplasmic space"/>
    <property type="evidence" value="ECO:0007669"/>
    <property type="project" value="InterPro"/>
</dbReference>
<dbReference type="PANTHER" id="PTHR33446">
    <property type="entry name" value="PROTEIN TONB-RELATED"/>
    <property type="match status" value="1"/>
</dbReference>
<evidence type="ECO:0000256" key="2">
    <source>
        <dbReference type="ARBA" id="ARBA00006555"/>
    </source>
</evidence>
<dbReference type="InterPro" id="IPR037682">
    <property type="entry name" value="TonB_C"/>
</dbReference>
<dbReference type="PANTHER" id="PTHR33446:SF2">
    <property type="entry name" value="PROTEIN TONB"/>
    <property type="match status" value="1"/>
</dbReference>
<evidence type="ECO:0000256" key="7">
    <source>
        <dbReference type="ARBA" id="ARBA00022927"/>
    </source>
</evidence>
<keyword evidence="8" id="KW-1133">Transmembrane helix</keyword>
<dbReference type="Proteomes" id="UP000263754">
    <property type="component" value="Unassembled WGS sequence"/>
</dbReference>
<evidence type="ECO:0000256" key="4">
    <source>
        <dbReference type="ARBA" id="ARBA00022475"/>
    </source>
</evidence>
<dbReference type="GO" id="GO:0098797">
    <property type="term" value="C:plasma membrane protein complex"/>
    <property type="evidence" value="ECO:0007669"/>
    <property type="project" value="TreeGrafter"/>
</dbReference>
<sequence>MKKNSEILYKYQYDDKDNLIYEEEYSAYDIHPRIYDFHKYENTYDSKGHLISVLRYTGSYKRNMRLENRRDLVTMGEKAMKIERKDYTISGKASYKYDTNGNWIEQKTNFSGREQIIYRLFQYRENALSENQHKEERQSLLNNDTQCKSVTEPQYPEGKVALFRFLAKNIKYPTLAQENNIKGRVDVRFVVNEDGKLSNFEVVKGVHPYLDKEALRVAKLLPYFIPALDKQGNPVRAYSTVSFTF</sequence>
<dbReference type="InterPro" id="IPR051045">
    <property type="entry name" value="TonB-dependent_transducer"/>
</dbReference>
<dbReference type="SUPFAM" id="SSF74653">
    <property type="entry name" value="TolA/TonB C-terminal domain"/>
    <property type="match status" value="1"/>
</dbReference>
<organism evidence="11 12">
    <name type="scientific">Bacteroides uniformis</name>
    <dbReference type="NCBI Taxonomy" id="820"/>
    <lineage>
        <taxon>Bacteria</taxon>
        <taxon>Pseudomonadati</taxon>
        <taxon>Bacteroidota</taxon>
        <taxon>Bacteroidia</taxon>
        <taxon>Bacteroidales</taxon>
        <taxon>Bacteroidaceae</taxon>
        <taxon>Bacteroides</taxon>
    </lineage>
</organism>
<keyword evidence="4" id="KW-1003">Cell membrane</keyword>
<keyword evidence="5" id="KW-0997">Cell inner membrane</keyword>
<reference evidence="11 12" key="1">
    <citation type="submission" date="2018-08" db="EMBL/GenBank/DDBJ databases">
        <title>A genome reference for cultivated species of the human gut microbiota.</title>
        <authorList>
            <person name="Zou Y."/>
            <person name="Xue W."/>
            <person name="Luo G."/>
        </authorList>
    </citation>
    <scope>NUCLEOTIDE SEQUENCE [LARGE SCALE GENOMIC DNA]</scope>
    <source>
        <strain evidence="11 12">TM10-17</strain>
    </source>
</reference>
<accession>A0A374N9J1</accession>
<dbReference type="InterPro" id="IPR006260">
    <property type="entry name" value="TonB/TolA_C"/>
</dbReference>
<dbReference type="NCBIfam" id="TIGR01352">
    <property type="entry name" value="tonB_Cterm"/>
    <property type="match status" value="1"/>
</dbReference>
<keyword evidence="7" id="KW-0653">Protein transport</keyword>
<evidence type="ECO:0000313" key="11">
    <source>
        <dbReference type="EMBL" id="RGI80364.1"/>
    </source>
</evidence>
<evidence type="ECO:0000256" key="5">
    <source>
        <dbReference type="ARBA" id="ARBA00022519"/>
    </source>
</evidence>
<feature type="domain" description="TonB C-terminal" evidence="10">
    <location>
        <begin position="157"/>
        <end position="245"/>
    </location>
</feature>
<dbReference type="GO" id="GO:0055085">
    <property type="term" value="P:transmembrane transport"/>
    <property type="evidence" value="ECO:0007669"/>
    <property type="project" value="InterPro"/>
</dbReference>
<evidence type="ECO:0000256" key="1">
    <source>
        <dbReference type="ARBA" id="ARBA00004383"/>
    </source>
</evidence>
<dbReference type="EMBL" id="QSOF01000001">
    <property type="protein sequence ID" value="RGI80364.1"/>
    <property type="molecule type" value="Genomic_DNA"/>
</dbReference>
<dbReference type="PRINTS" id="PR01374">
    <property type="entry name" value="TONBPROTEIN"/>
</dbReference>
<keyword evidence="6" id="KW-0812">Transmembrane</keyword>
<name>A0A374N9J1_BACUN</name>
<comment type="similarity">
    <text evidence="2">Belongs to the TonB family.</text>
</comment>
<dbReference type="Pfam" id="PF03544">
    <property type="entry name" value="TonB_C"/>
    <property type="match status" value="1"/>
</dbReference>